<protein>
    <submittedName>
        <fullName evidence="4">GNAT family N-acetyltransferase</fullName>
    </submittedName>
</protein>
<dbReference type="Gene3D" id="3.40.630.30">
    <property type="match status" value="1"/>
</dbReference>
<accession>A0A4R4ELJ1</accession>
<dbReference type="InterPro" id="IPR050832">
    <property type="entry name" value="Bact_Acetyltransf"/>
</dbReference>
<gene>
    <name evidence="4" type="ORF">E0485_00885</name>
</gene>
<dbReference type="PANTHER" id="PTHR43877">
    <property type="entry name" value="AMINOALKYLPHOSPHONATE N-ACETYLTRANSFERASE-RELATED-RELATED"/>
    <property type="match status" value="1"/>
</dbReference>
<dbReference type="InterPro" id="IPR000182">
    <property type="entry name" value="GNAT_dom"/>
</dbReference>
<dbReference type="Proteomes" id="UP000295418">
    <property type="component" value="Unassembled WGS sequence"/>
</dbReference>
<dbReference type="GO" id="GO:0016747">
    <property type="term" value="F:acyltransferase activity, transferring groups other than amino-acyl groups"/>
    <property type="evidence" value="ECO:0007669"/>
    <property type="project" value="InterPro"/>
</dbReference>
<name>A0A4R4ELJ1_9BACL</name>
<dbReference type="Pfam" id="PF00583">
    <property type="entry name" value="Acetyltransf_1"/>
    <property type="match status" value="1"/>
</dbReference>
<reference evidence="4 5" key="1">
    <citation type="submission" date="2019-03" db="EMBL/GenBank/DDBJ databases">
        <authorList>
            <person name="Kim M.K.M."/>
        </authorList>
    </citation>
    <scope>NUCLEOTIDE SEQUENCE [LARGE SCALE GENOMIC DNA]</scope>
    <source>
        <strain evidence="4 5">18JY21-1</strain>
    </source>
</reference>
<dbReference type="RefSeq" id="WP_132415615.1">
    <property type="nucleotide sequence ID" value="NZ_SKFG01000001.1"/>
</dbReference>
<proteinExistence type="predicted"/>
<comment type="caution">
    <text evidence="4">The sequence shown here is derived from an EMBL/GenBank/DDBJ whole genome shotgun (WGS) entry which is preliminary data.</text>
</comment>
<keyword evidence="2" id="KW-0012">Acyltransferase</keyword>
<evidence type="ECO:0000256" key="2">
    <source>
        <dbReference type="ARBA" id="ARBA00023315"/>
    </source>
</evidence>
<sequence length="158" mass="17921">MYTYRNVIEEDFVLISAFPENKMEQFYMFPSGTFPLDPVHLFEVSQTRALPTVIESDGSLAAYCNLYDLSAGDHGWLGNVIVNPAYRGKGAGRYLIEVMIEKARNELKLKELHLVCHNSNTKALLLYNKLGFCPYGMKIMNGHDGHEIVGIKMKLPLY</sequence>
<keyword evidence="1 4" id="KW-0808">Transferase</keyword>
<dbReference type="CDD" id="cd04301">
    <property type="entry name" value="NAT_SF"/>
    <property type="match status" value="1"/>
</dbReference>
<dbReference type="AlphaFoldDB" id="A0A4R4ELJ1"/>
<organism evidence="4 5">
    <name type="scientific">Paenibacillus albiflavus</name>
    <dbReference type="NCBI Taxonomy" id="2545760"/>
    <lineage>
        <taxon>Bacteria</taxon>
        <taxon>Bacillati</taxon>
        <taxon>Bacillota</taxon>
        <taxon>Bacilli</taxon>
        <taxon>Bacillales</taxon>
        <taxon>Paenibacillaceae</taxon>
        <taxon>Paenibacillus</taxon>
    </lineage>
</organism>
<dbReference type="InterPro" id="IPR016181">
    <property type="entry name" value="Acyl_CoA_acyltransferase"/>
</dbReference>
<keyword evidence="5" id="KW-1185">Reference proteome</keyword>
<evidence type="ECO:0000313" key="5">
    <source>
        <dbReference type="Proteomes" id="UP000295418"/>
    </source>
</evidence>
<dbReference type="PANTHER" id="PTHR43877:SF2">
    <property type="entry name" value="AMINOALKYLPHOSPHONATE N-ACETYLTRANSFERASE-RELATED"/>
    <property type="match status" value="1"/>
</dbReference>
<evidence type="ECO:0000259" key="3">
    <source>
        <dbReference type="PROSITE" id="PS51186"/>
    </source>
</evidence>
<feature type="domain" description="N-acetyltransferase" evidence="3">
    <location>
        <begin position="13"/>
        <end position="158"/>
    </location>
</feature>
<dbReference type="EMBL" id="SKFG01000001">
    <property type="protein sequence ID" value="TCZ80879.1"/>
    <property type="molecule type" value="Genomic_DNA"/>
</dbReference>
<dbReference type="SUPFAM" id="SSF55729">
    <property type="entry name" value="Acyl-CoA N-acyltransferases (Nat)"/>
    <property type="match status" value="1"/>
</dbReference>
<dbReference type="OrthoDB" id="45853at2"/>
<dbReference type="PROSITE" id="PS51186">
    <property type="entry name" value="GNAT"/>
    <property type="match status" value="1"/>
</dbReference>
<evidence type="ECO:0000313" key="4">
    <source>
        <dbReference type="EMBL" id="TCZ80879.1"/>
    </source>
</evidence>
<evidence type="ECO:0000256" key="1">
    <source>
        <dbReference type="ARBA" id="ARBA00022679"/>
    </source>
</evidence>